<dbReference type="Pfam" id="PF01008">
    <property type="entry name" value="IF-2B"/>
    <property type="match status" value="1"/>
</dbReference>
<dbReference type="NCBIfam" id="TIGR00524">
    <property type="entry name" value="eIF-2B_rel"/>
    <property type="match status" value="1"/>
</dbReference>
<reference evidence="4 5" key="1">
    <citation type="submission" date="2016-09" db="EMBL/GenBank/DDBJ databases">
        <title>Desulfuribacillus arsenicus sp. nov., an obligately anaerobic, dissimilatory arsenic- and antimonate-reducing bacterium isolated from anoxic sediments.</title>
        <authorList>
            <person name="Abin C.A."/>
            <person name="Hollibaugh J.T."/>
        </authorList>
    </citation>
    <scope>NUCLEOTIDE SEQUENCE [LARGE SCALE GENOMIC DNA]</scope>
    <source>
        <strain evidence="4 5">MLFW-2</strain>
    </source>
</reference>
<dbReference type="InterPro" id="IPR005251">
    <property type="entry name" value="IF-M1Pi"/>
</dbReference>
<comment type="similarity">
    <text evidence="3">Belongs to the EIF-2B alpha/beta/delta subunits family. MtnA subfamily.</text>
</comment>
<comment type="function">
    <text evidence="3">Catalyzes the interconversion of methylthioribose-1-phosphate (MTR-1-P) into methylthioribulose-1-phosphate (MTRu-1-P).</text>
</comment>
<feature type="binding site" evidence="3">
    <location>
        <position position="195"/>
    </location>
    <ligand>
        <name>substrate</name>
    </ligand>
</feature>
<dbReference type="InterPro" id="IPR000649">
    <property type="entry name" value="IF-2B-related"/>
</dbReference>
<comment type="catalytic activity">
    <reaction evidence="2 3">
        <text>5-(methylsulfanyl)-alpha-D-ribose 1-phosphate = 5-(methylsulfanyl)-D-ribulose 1-phosphate</text>
        <dbReference type="Rhea" id="RHEA:19989"/>
        <dbReference type="ChEBI" id="CHEBI:58533"/>
        <dbReference type="ChEBI" id="CHEBI:58548"/>
        <dbReference type="EC" id="5.3.1.23"/>
    </reaction>
</comment>
<feature type="site" description="Transition state stabilizer" evidence="3">
    <location>
        <position position="156"/>
    </location>
</feature>
<comment type="pathway">
    <text evidence="3">Amino-acid biosynthesis; L-methionine biosynthesis via salvage pathway; L-methionine from S-methyl-5-thio-alpha-D-ribose 1-phosphate: step 1/6.</text>
</comment>
<comment type="caution">
    <text evidence="4">The sequence shown here is derived from an EMBL/GenBank/DDBJ whole genome shotgun (WGS) entry which is preliminary data.</text>
</comment>
<dbReference type="InterPro" id="IPR011559">
    <property type="entry name" value="Initiation_fac_2B_a/b/d"/>
</dbReference>
<dbReference type="OrthoDB" id="9803436at2"/>
<proteinExistence type="inferred from homology"/>
<dbReference type="Gene3D" id="1.20.120.420">
    <property type="entry name" value="translation initiation factor eif-2b, domain 1"/>
    <property type="match status" value="1"/>
</dbReference>
<accession>A0A1E5L3U7</accession>
<evidence type="ECO:0000256" key="2">
    <source>
        <dbReference type="ARBA" id="ARBA00052401"/>
    </source>
</evidence>
<dbReference type="PANTHER" id="PTHR43475">
    <property type="entry name" value="METHYLTHIORIBOSE-1-PHOSPHATE ISOMERASE"/>
    <property type="match status" value="1"/>
</dbReference>
<feature type="active site" description="Proton donor" evidence="3">
    <location>
        <position position="236"/>
    </location>
</feature>
<dbReference type="Gene3D" id="3.40.50.10470">
    <property type="entry name" value="Translation initiation factor eif-2b, domain 2"/>
    <property type="match status" value="1"/>
</dbReference>
<dbReference type="GO" id="GO:0046523">
    <property type="term" value="F:S-methyl-5-thioribose-1-phosphate isomerase activity"/>
    <property type="evidence" value="ECO:0007669"/>
    <property type="project" value="UniProtKB-UniRule"/>
</dbReference>
<dbReference type="Proteomes" id="UP000095255">
    <property type="component" value="Unassembled WGS sequence"/>
</dbReference>
<sequence length="343" mass="38132">MRPMLWENRRLKLINQLLLPNKEEWIEYSDYEDVALAIKNMIVRGAPAIGATAAFGLALAALKYRNLEKDEFLEKIDNAAKILANTRPTAVNLFWAIQRMRNLLELNKDNFTVPELVEKIVREAETIAEDDVQINKKMGAYGATLIPEGAQIYTHCNAGALATVDYGTALGVIRSAHEQNKNIHVYAGETRPYLQGSRLTTFELMKDNIPVTLVTDNMAGFLMKQGKVHCVIVGADRVAANGDVANKIGTYSLSVLAKEHNIPFYVAAPISTIDLQIDSGDEIEIEERGTEEVIKVYDTFIAPKDAVAYHPAFDVTPHQNITAIITEKGIIHKPSKETMSSFF</sequence>
<evidence type="ECO:0000313" key="4">
    <source>
        <dbReference type="EMBL" id="OEH84820.1"/>
    </source>
</evidence>
<keyword evidence="3" id="KW-0028">Amino-acid biosynthesis</keyword>
<feature type="binding site" evidence="3">
    <location>
        <position position="87"/>
    </location>
    <ligand>
        <name>substrate</name>
    </ligand>
</feature>
<dbReference type="GO" id="GO:0019509">
    <property type="term" value="P:L-methionine salvage from methylthioadenosine"/>
    <property type="evidence" value="ECO:0007669"/>
    <property type="project" value="UniProtKB-UniRule"/>
</dbReference>
<dbReference type="STRING" id="1390249.BHU72_08285"/>
<keyword evidence="1 3" id="KW-0413">Isomerase</keyword>
<dbReference type="EC" id="5.3.1.23" evidence="3"/>
<protein>
    <recommendedName>
        <fullName evidence="3">Methylthioribose-1-phosphate isomerase</fullName>
        <shortName evidence="3">M1Pi</shortName>
        <shortName evidence="3">MTR-1-P isomerase</shortName>
        <ecNumber evidence="3">5.3.1.23</ecNumber>
    </recommendedName>
    <alternativeName>
        <fullName evidence="3">S-methyl-5-thioribose-1-phosphate isomerase</fullName>
    </alternativeName>
</protein>
<dbReference type="InterPro" id="IPR037171">
    <property type="entry name" value="NagB/RpiA_transferase-like"/>
</dbReference>
<dbReference type="InterPro" id="IPR042529">
    <property type="entry name" value="IF_2B-like_C"/>
</dbReference>
<dbReference type="RefSeq" id="WP_069702919.1">
    <property type="nucleotide sequence ID" value="NZ_MJAT01000036.1"/>
</dbReference>
<dbReference type="SUPFAM" id="SSF100950">
    <property type="entry name" value="NagB/RpiA/CoA transferase-like"/>
    <property type="match status" value="1"/>
</dbReference>
<dbReference type="NCBIfam" id="NF004326">
    <property type="entry name" value="PRK05720.1"/>
    <property type="match status" value="1"/>
</dbReference>
<dbReference type="HAMAP" id="MF_01678">
    <property type="entry name" value="Salvage_MtnA"/>
    <property type="match status" value="1"/>
</dbReference>
<evidence type="ECO:0000256" key="1">
    <source>
        <dbReference type="ARBA" id="ARBA00023235"/>
    </source>
</evidence>
<gene>
    <name evidence="3" type="primary">mtnA</name>
    <name evidence="4" type="ORF">BHU72_08285</name>
</gene>
<organism evidence="4 5">
    <name type="scientific">Desulfuribacillus stibiiarsenatis</name>
    <dbReference type="NCBI Taxonomy" id="1390249"/>
    <lineage>
        <taxon>Bacteria</taxon>
        <taxon>Bacillati</taxon>
        <taxon>Bacillota</taxon>
        <taxon>Desulfuribacillia</taxon>
        <taxon>Desulfuribacillales</taxon>
        <taxon>Desulfuribacillaceae</taxon>
        <taxon>Desulfuribacillus</taxon>
    </lineage>
</organism>
<dbReference type="NCBIfam" id="TIGR00512">
    <property type="entry name" value="salvage_mtnA"/>
    <property type="match status" value="1"/>
</dbReference>
<dbReference type="FunFam" id="3.40.50.10470:FF:000006">
    <property type="entry name" value="Methylthioribose-1-phosphate isomerase"/>
    <property type="match status" value="1"/>
</dbReference>
<feature type="binding site" evidence="3">
    <location>
        <begin position="44"/>
        <end position="46"/>
    </location>
    <ligand>
        <name>substrate</name>
    </ligand>
</feature>
<dbReference type="FunFam" id="1.20.120.420:FF:000003">
    <property type="entry name" value="Methylthioribose-1-phosphate isomerase"/>
    <property type="match status" value="1"/>
</dbReference>
<keyword evidence="3" id="KW-0486">Methionine biosynthesis</keyword>
<dbReference type="UniPathway" id="UPA00904">
    <property type="reaction ID" value="UER00874"/>
</dbReference>
<dbReference type="InterPro" id="IPR027363">
    <property type="entry name" value="M1Pi_N"/>
</dbReference>
<name>A0A1E5L3U7_9FIRM</name>
<dbReference type="PANTHER" id="PTHR43475:SF1">
    <property type="entry name" value="METHYLTHIORIBOSE-1-PHOSPHATE ISOMERASE"/>
    <property type="match status" value="1"/>
</dbReference>
<evidence type="ECO:0000313" key="5">
    <source>
        <dbReference type="Proteomes" id="UP000095255"/>
    </source>
</evidence>
<feature type="binding site" evidence="3">
    <location>
        <begin position="246"/>
        <end position="247"/>
    </location>
    <ligand>
        <name>substrate</name>
    </ligand>
</feature>
<evidence type="ECO:0000256" key="3">
    <source>
        <dbReference type="HAMAP-Rule" id="MF_01678"/>
    </source>
</evidence>
<dbReference type="EMBL" id="MJAT01000036">
    <property type="protein sequence ID" value="OEH84820.1"/>
    <property type="molecule type" value="Genomic_DNA"/>
</dbReference>
<keyword evidence="5" id="KW-1185">Reference proteome</keyword>
<dbReference type="AlphaFoldDB" id="A0A1E5L3U7"/>